<proteinExistence type="predicted"/>
<dbReference type="EMBL" id="LDAU01000074">
    <property type="protein sequence ID" value="KRX08091.1"/>
    <property type="molecule type" value="Genomic_DNA"/>
</dbReference>
<reference evidence="2 3" key="1">
    <citation type="journal article" date="2015" name="Sci. Rep.">
        <title>Genome of the facultative scuticociliatosis pathogen Pseudocohnilembus persalinus provides insight into its virulence through horizontal gene transfer.</title>
        <authorList>
            <person name="Xiong J."/>
            <person name="Wang G."/>
            <person name="Cheng J."/>
            <person name="Tian M."/>
            <person name="Pan X."/>
            <person name="Warren A."/>
            <person name="Jiang C."/>
            <person name="Yuan D."/>
            <person name="Miao W."/>
        </authorList>
    </citation>
    <scope>NUCLEOTIDE SEQUENCE [LARGE SCALE GENOMIC DNA]</scope>
    <source>
        <strain evidence="2">36N120E</strain>
    </source>
</reference>
<dbReference type="AlphaFoldDB" id="A0A0V0R0V5"/>
<feature type="coiled-coil region" evidence="1">
    <location>
        <begin position="303"/>
        <end position="344"/>
    </location>
</feature>
<dbReference type="Proteomes" id="UP000054937">
    <property type="component" value="Unassembled WGS sequence"/>
</dbReference>
<sequence>MKQNNQNYQEIFQKQSKLLFERAEKLTLLFDDIFIKQKKKLMLEASWMQNQINNNGSGEENNGIHIQEMENIKQIISFNNDKIECYSQIKENFDQIIFQTKQIAQAIVFEQQGLKNIQISLYNQLFFFQNFDEFPLGYENIKTNQQTIKNLENKLLYQNKQIQSFKQALTQAEKQIQDLNKQNNQQIQQQQHKLQIQEQNENDLKNMQKNQDGPISSKTQDIDKQQIQNQNAISKKEDKNVMQNLEDQNIDVLTGKQRVTVKLENSLNQILQLGEIQNSGSQEILTQLFEKSKEKIYNLILLNDQLEKKQEEYLLQVEKMKTILEKEQDEKKQLEIDIKVLQHKYKMPLN</sequence>
<name>A0A0V0R0V5_PSEPJ</name>
<keyword evidence="3" id="KW-1185">Reference proteome</keyword>
<gene>
    <name evidence="2" type="ORF">PPERSA_10453</name>
</gene>
<feature type="coiled-coil region" evidence="1">
    <location>
        <begin position="148"/>
        <end position="207"/>
    </location>
</feature>
<evidence type="ECO:0000313" key="3">
    <source>
        <dbReference type="Proteomes" id="UP000054937"/>
    </source>
</evidence>
<evidence type="ECO:0000313" key="2">
    <source>
        <dbReference type="EMBL" id="KRX08091.1"/>
    </source>
</evidence>
<dbReference type="InParanoid" id="A0A0V0R0V5"/>
<organism evidence="2 3">
    <name type="scientific">Pseudocohnilembus persalinus</name>
    <name type="common">Ciliate</name>
    <dbReference type="NCBI Taxonomy" id="266149"/>
    <lineage>
        <taxon>Eukaryota</taxon>
        <taxon>Sar</taxon>
        <taxon>Alveolata</taxon>
        <taxon>Ciliophora</taxon>
        <taxon>Intramacronucleata</taxon>
        <taxon>Oligohymenophorea</taxon>
        <taxon>Scuticociliatia</taxon>
        <taxon>Philasterida</taxon>
        <taxon>Pseudocohnilembidae</taxon>
        <taxon>Pseudocohnilembus</taxon>
    </lineage>
</organism>
<comment type="caution">
    <text evidence="2">The sequence shown here is derived from an EMBL/GenBank/DDBJ whole genome shotgun (WGS) entry which is preliminary data.</text>
</comment>
<accession>A0A0V0R0V5</accession>
<keyword evidence="1" id="KW-0175">Coiled coil</keyword>
<evidence type="ECO:0000256" key="1">
    <source>
        <dbReference type="SAM" id="Coils"/>
    </source>
</evidence>
<protein>
    <submittedName>
        <fullName evidence="2">Uncharacterized protein</fullName>
    </submittedName>
</protein>